<name>A0ABV2VY32_9ACTN</name>
<dbReference type="EMBL" id="JBEXZR010000001">
    <property type="protein sequence ID" value="MEU0706178.1"/>
    <property type="molecule type" value="Genomic_DNA"/>
</dbReference>
<dbReference type="RefSeq" id="WP_359657434.1">
    <property type="nucleotide sequence ID" value="NZ_JBEXZO010000007.1"/>
</dbReference>
<comment type="caution">
    <text evidence="1">The sequence shown here is derived from an EMBL/GenBank/DDBJ whole genome shotgun (WGS) entry which is preliminary data.</text>
</comment>
<reference evidence="1 2" key="1">
    <citation type="submission" date="2024-06" db="EMBL/GenBank/DDBJ databases">
        <title>The Natural Products Discovery Center: Release of the First 8490 Sequenced Strains for Exploring Actinobacteria Biosynthetic Diversity.</title>
        <authorList>
            <person name="Kalkreuter E."/>
            <person name="Kautsar S.A."/>
            <person name="Yang D."/>
            <person name="Bader C.D."/>
            <person name="Teijaro C.N."/>
            <person name="Fluegel L."/>
            <person name="Davis C.M."/>
            <person name="Simpson J.R."/>
            <person name="Lauterbach L."/>
            <person name="Steele A.D."/>
            <person name="Gui C."/>
            <person name="Meng S."/>
            <person name="Li G."/>
            <person name="Viehrig K."/>
            <person name="Ye F."/>
            <person name="Su P."/>
            <person name="Kiefer A.F."/>
            <person name="Nichols A."/>
            <person name="Cepeda A.J."/>
            <person name="Yan W."/>
            <person name="Fan B."/>
            <person name="Jiang Y."/>
            <person name="Adhikari A."/>
            <person name="Zheng C.-J."/>
            <person name="Schuster L."/>
            <person name="Cowan T.M."/>
            <person name="Smanski M.J."/>
            <person name="Chevrette M.G."/>
            <person name="De Carvalho L.P.S."/>
            <person name="Shen B."/>
        </authorList>
    </citation>
    <scope>NUCLEOTIDE SEQUENCE [LARGE SCALE GENOMIC DNA]</scope>
    <source>
        <strain evidence="1 2">NPDC006337</strain>
    </source>
</reference>
<accession>A0ABV2VY32</accession>
<evidence type="ECO:0000313" key="1">
    <source>
        <dbReference type="EMBL" id="MEU0706178.1"/>
    </source>
</evidence>
<dbReference type="Pfam" id="PF10977">
    <property type="entry name" value="DUF2797"/>
    <property type="match status" value="1"/>
</dbReference>
<organism evidence="1 2">
    <name type="scientific">Streptomyces lavendulocolor</name>
    <dbReference type="NCBI Taxonomy" id="67316"/>
    <lineage>
        <taxon>Bacteria</taxon>
        <taxon>Bacillati</taxon>
        <taxon>Actinomycetota</taxon>
        <taxon>Actinomycetes</taxon>
        <taxon>Kitasatosporales</taxon>
        <taxon>Streptomycetaceae</taxon>
        <taxon>Streptomyces</taxon>
    </lineage>
</organism>
<dbReference type="InterPro" id="IPR021246">
    <property type="entry name" value="DUF2797"/>
</dbReference>
<gene>
    <name evidence="1" type="ORF">ABZ508_02175</name>
</gene>
<sequence length="286" mass="29950">MAGWRCEGLRWPGGEPVLRWEGGRAGPLAYGREIGFRAVGERRCVGARGNPCPVRAVVGGRSSGGRCPECARLDRVGSVAADGIADDPRVYRVYLAWFGPGMVKVGITAEERGGARLREQGAVAYGWLGRGPLMAARRTEEVLGSALGVPDRIPYAAKRAARVGLPGEAERAAEVAELHGRAMGVPGWADTLEPVEPRVVDHAGLFGLDRVDRVDGVVGALVDGGCVRGTLTAAAGPDLHLEDPDGRALVLDTRLITGWELVAAGSAARTTVPVTVLPPGVQDGLF</sequence>
<proteinExistence type="predicted"/>
<protein>
    <submittedName>
        <fullName evidence="1">DUF2797 domain-containing protein</fullName>
    </submittedName>
</protein>
<dbReference type="Proteomes" id="UP001550378">
    <property type="component" value="Unassembled WGS sequence"/>
</dbReference>
<evidence type="ECO:0000313" key="2">
    <source>
        <dbReference type="Proteomes" id="UP001550378"/>
    </source>
</evidence>
<keyword evidence="2" id="KW-1185">Reference proteome</keyword>